<dbReference type="InterPro" id="IPR011009">
    <property type="entry name" value="Kinase-like_dom_sf"/>
</dbReference>
<keyword evidence="2" id="KW-0808">Transferase</keyword>
<dbReference type="HOGENOM" id="CLU_007526_1_0_5"/>
<dbReference type="CDD" id="cd05154">
    <property type="entry name" value="ACAD10_11_N-like"/>
    <property type="match status" value="1"/>
</dbReference>
<feature type="domain" description="Aminoglycoside phosphotransferase" evidence="1">
    <location>
        <begin position="101"/>
        <end position="301"/>
    </location>
</feature>
<dbReference type="SUPFAM" id="SSF56112">
    <property type="entry name" value="Protein kinase-like (PK-like)"/>
    <property type="match status" value="1"/>
</dbReference>
<dbReference type="Proteomes" id="UP000007150">
    <property type="component" value="Chromosome 1"/>
</dbReference>
<dbReference type="KEGG" id="sch:Sphch_1883"/>
<dbReference type="AlphaFoldDB" id="F6EUB1"/>
<dbReference type="PANTHER" id="PTHR21310">
    <property type="entry name" value="AMINOGLYCOSIDE PHOSPHOTRANSFERASE-RELATED-RELATED"/>
    <property type="match status" value="1"/>
</dbReference>
<evidence type="ECO:0000313" key="3">
    <source>
        <dbReference type="Proteomes" id="UP000007150"/>
    </source>
</evidence>
<dbReference type="EMBL" id="CP002798">
    <property type="protein sequence ID" value="AEG49564.1"/>
    <property type="molecule type" value="Genomic_DNA"/>
</dbReference>
<dbReference type="Gene3D" id="3.90.1200.10">
    <property type="match status" value="1"/>
</dbReference>
<sequence>MTPNRAHPDDAFINAVRTRFPVEAEVDHVLTRKLRRRSGPGYTPITLESLCTSAAGMIRSNIGSDFTMDRPRWLQGGASKLQFAFDLTWTPARADAPITTAMVLRMEPPEAIVETSRRREFEMLQAMGKVVPVPPTYWVDAEAEHLPYPGMIYGFATGISMPKARPDAPRMQTLFPPELRAPLAEQFVSHLARIHTADPGPLLYFEPATPGTNDALVRQVQWWRRVWEEDRPEETPLIDVAARWLIDNAPLLDHVSVVHGDYRAGNFLFDEEKHCITAILDWELAVLGDRHQDLTWSTGTAVSRVAEDGTSILASGLLPVDEFLDRYSAASGLSVDPVRLRYFRIFNDFMSTVHMLATAPRVASYGKTHQDVVVAWSAIIGNTLAAKLRDSLEELA</sequence>
<name>F6EUB1_SPHCR</name>
<dbReference type="InterPro" id="IPR041726">
    <property type="entry name" value="ACAD10_11_N"/>
</dbReference>
<keyword evidence="3" id="KW-1185">Reference proteome</keyword>
<protein>
    <submittedName>
        <fullName evidence="2">Aminoglycoside phosphotransferase</fullName>
    </submittedName>
</protein>
<dbReference type="Pfam" id="PF01636">
    <property type="entry name" value="APH"/>
    <property type="match status" value="1"/>
</dbReference>
<organism evidence="2 3">
    <name type="scientific">Sphingobium chlorophenolicum L-1</name>
    <dbReference type="NCBI Taxonomy" id="690566"/>
    <lineage>
        <taxon>Bacteria</taxon>
        <taxon>Pseudomonadati</taxon>
        <taxon>Pseudomonadota</taxon>
        <taxon>Alphaproteobacteria</taxon>
        <taxon>Sphingomonadales</taxon>
        <taxon>Sphingomonadaceae</taxon>
        <taxon>Sphingobium</taxon>
    </lineage>
</organism>
<gene>
    <name evidence="2" type="ORF">Sphch_1883</name>
</gene>
<dbReference type="Gene3D" id="3.30.200.20">
    <property type="entry name" value="Phosphorylase Kinase, domain 1"/>
    <property type="match status" value="1"/>
</dbReference>
<accession>F6EUB1</accession>
<reference evidence="2 3" key="1">
    <citation type="submission" date="2011-05" db="EMBL/GenBank/DDBJ databases">
        <title>Complete sequence of chromosome 1 of Sphingobium chlorophenolicum L-1.</title>
        <authorList>
            <consortium name="US DOE Joint Genome Institute"/>
            <person name="Lucas S."/>
            <person name="Han J."/>
            <person name="Lapidus A."/>
            <person name="Cheng J.-F."/>
            <person name="Goodwin L."/>
            <person name="Pitluck S."/>
            <person name="Peters L."/>
            <person name="Daligault H."/>
            <person name="Han C."/>
            <person name="Tapia R."/>
            <person name="Land M."/>
            <person name="Hauser L."/>
            <person name="Kyrpides N."/>
            <person name="Ivanova N."/>
            <person name="Pagani I."/>
            <person name="Turner P."/>
            <person name="Copley S."/>
            <person name="Woyke T."/>
        </authorList>
    </citation>
    <scope>NUCLEOTIDE SEQUENCE [LARGE SCALE GENOMIC DNA]</scope>
    <source>
        <strain evidence="2 3">L-1</strain>
    </source>
</reference>
<proteinExistence type="predicted"/>
<dbReference type="InterPro" id="IPR002575">
    <property type="entry name" value="Aminoglycoside_PTrfase"/>
</dbReference>
<evidence type="ECO:0000313" key="2">
    <source>
        <dbReference type="EMBL" id="AEG49564.1"/>
    </source>
</evidence>
<dbReference type="PANTHER" id="PTHR21310:SF40">
    <property type="entry name" value="AMINOGLYCOSIDE PHOSPHOTRANSFERASE DOMAIN-CONTAINING PROTEIN-RELATED"/>
    <property type="match status" value="1"/>
</dbReference>
<dbReference type="STRING" id="690566.Sphch_1883"/>
<dbReference type="InterPro" id="IPR051678">
    <property type="entry name" value="AGP_Transferase"/>
</dbReference>
<dbReference type="GO" id="GO:0016740">
    <property type="term" value="F:transferase activity"/>
    <property type="evidence" value="ECO:0007669"/>
    <property type="project" value="UniProtKB-KW"/>
</dbReference>
<evidence type="ECO:0000259" key="1">
    <source>
        <dbReference type="Pfam" id="PF01636"/>
    </source>
</evidence>